<name>A0ABW3DV86_9ACTN</name>
<accession>A0ABW3DV86</accession>
<proteinExistence type="predicted"/>
<gene>
    <name evidence="1" type="ORF">ACFQ08_24675</name>
</gene>
<feature type="non-terminal residue" evidence="1">
    <location>
        <position position="82"/>
    </location>
</feature>
<keyword evidence="2" id="KW-1185">Reference proteome</keyword>
<sequence length="82" mass="9528">MPRRVWYRVVALARWRGAPELVDECAWRMARHLTHRADERGRLADLPGMIASYAAVHRVSTRTAWADLRRLREAGYVRQTAA</sequence>
<organism evidence="1 2">
    <name type="scientific">Streptosporangium algeriense</name>
    <dbReference type="NCBI Taxonomy" id="1682748"/>
    <lineage>
        <taxon>Bacteria</taxon>
        <taxon>Bacillati</taxon>
        <taxon>Actinomycetota</taxon>
        <taxon>Actinomycetes</taxon>
        <taxon>Streptosporangiales</taxon>
        <taxon>Streptosporangiaceae</taxon>
        <taxon>Streptosporangium</taxon>
    </lineage>
</organism>
<reference evidence="2" key="1">
    <citation type="journal article" date="2019" name="Int. J. Syst. Evol. Microbiol.">
        <title>The Global Catalogue of Microorganisms (GCM) 10K type strain sequencing project: providing services to taxonomists for standard genome sequencing and annotation.</title>
        <authorList>
            <consortium name="The Broad Institute Genomics Platform"/>
            <consortium name="The Broad Institute Genome Sequencing Center for Infectious Disease"/>
            <person name="Wu L."/>
            <person name="Ma J."/>
        </authorList>
    </citation>
    <scope>NUCLEOTIDE SEQUENCE [LARGE SCALE GENOMIC DNA]</scope>
    <source>
        <strain evidence="2">CCUG 62974</strain>
    </source>
</reference>
<comment type="caution">
    <text evidence="1">The sequence shown here is derived from an EMBL/GenBank/DDBJ whole genome shotgun (WGS) entry which is preliminary data.</text>
</comment>
<evidence type="ECO:0000313" key="1">
    <source>
        <dbReference type="EMBL" id="MFD0887748.1"/>
    </source>
</evidence>
<protein>
    <submittedName>
        <fullName evidence="1">Uncharacterized protein</fullName>
    </submittedName>
</protein>
<dbReference type="Proteomes" id="UP001597024">
    <property type="component" value="Unassembled WGS sequence"/>
</dbReference>
<evidence type="ECO:0000313" key="2">
    <source>
        <dbReference type="Proteomes" id="UP001597024"/>
    </source>
</evidence>
<dbReference type="EMBL" id="JBHTHX010001044">
    <property type="protein sequence ID" value="MFD0887748.1"/>
    <property type="molecule type" value="Genomic_DNA"/>
</dbReference>